<feature type="transmembrane region" description="Helical" evidence="7">
    <location>
        <begin position="211"/>
        <end position="229"/>
    </location>
</feature>
<feature type="transmembrane region" description="Helical" evidence="7">
    <location>
        <begin position="36"/>
        <end position="58"/>
    </location>
</feature>
<evidence type="ECO:0000313" key="12">
    <source>
        <dbReference type="Proteomes" id="UP001108123"/>
    </source>
</evidence>
<keyword evidence="5 7" id="KW-1133">Transmembrane helix</keyword>
<evidence type="ECO:0000313" key="9">
    <source>
        <dbReference type="EMBL" id="MCG4565282.1"/>
    </source>
</evidence>
<organism evidence="10 11">
    <name type="scientific">Anaerosalibacter bizertensis</name>
    <dbReference type="NCBI Taxonomy" id="932217"/>
    <lineage>
        <taxon>Bacteria</taxon>
        <taxon>Bacillati</taxon>
        <taxon>Bacillota</taxon>
        <taxon>Tissierellia</taxon>
        <taxon>Tissierellales</taxon>
        <taxon>Sporanaerobacteraceae</taxon>
        <taxon>Anaerosalibacter</taxon>
    </lineage>
</organism>
<feature type="transmembrane region" description="Helical" evidence="7">
    <location>
        <begin position="124"/>
        <end position="142"/>
    </location>
</feature>
<dbReference type="PANTHER" id="PTHR42920:SF5">
    <property type="entry name" value="EAMA DOMAIN-CONTAINING PROTEIN"/>
    <property type="match status" value="1"/>
</dbReference>
<dbReference type="SUPFAM" id="SSF103481">
    <property type="entry name" value="Multidrug resistance efflux transporter EmrE"/>
    <property type="match status" value="2"/>
</dbReference>
<feature type="transmembrane region" description="Helical" evidence="7">
    <location>
        <begin position="265"/>
        <end position="283"/>
    </location>
</feature>
<evidence type="ECO:0000256" key="6">
    <source>
        <dbReference type="ARBA" id="ARBA00023136"/>
    </source>
</evidence>
<reference evidence="9" key="2">
    <citation type="submission" date="2022-01" db="EMBL/GenBank/DDBJ databases">
        <title>Collection of gut derived symbiotic bacterial strains cultured from healthy donors.</title>
        <authorList>
            <person name="Lin H."/>
            <person name="Kohout C."/>
            <person name="Waligurski E."/>
            <person name="Pamer E.G."/>
        </authorList>
    </citation>
    <scope>NUCLEOTIDE SEQUENCE</scope>
    <source>
        <strain evidence="9">MSK.14.39</strain>
    </source>
</reference>
<protein>
    <submittedName>
        <fullName evidence="10">DMT family transporter</fullName>
    </submittedName>
</protein>
<dbReference type="Proteomes" id="UP001108123">
    <property type="component" value="Unassembled WGS sequence"/>
</dbReference>
<evidence type="ECO:0000256" key="1">
    <source>
        <dbReference type="ARBA" id="ARBA00004651"/>
    </source>
</evidence>
<evidence type="ECO:0000313" key="11">
    <source>
        <dbReference type="Proteomes" id="UP000462760"/>
    </source>
</evidence>
<feature type="transmembrane region" description="Helical" evidence="7">
    <location>
        <begin position="99"/>
        <end position="117"/>
    </location>
</feature>
<keyword evidence="3" id="KW-1003">Cell membrane</keyword>
<evidence type="ECO:0000256" key="5">
    <source>
        <dbReference type="ARBA" id="ARBA00022989"/>
    </source>
</evidence>
<comment type="subcellular location">
    <subcellularLocation>
        <location evidence="1">Cell membrane</location>
        <topology evidence="1">Multi-pass membrane protein</topology>
    </subcellularLocation>
</comment>
<keyword evidence="4 7" id="KW-0812">Transmembrane</keyword>
<accession>A0A844FHS8</accession>
<name>A0A844FHS8_9FIRM</name>
<feature type="domain" description="EamA" evidence="8">
    <location>
        <begin position="12"/>
        <end position="141"/>
    </location>
</feature>
<feature type="transmembrane region" description="Helical" evidence="7">
    <location>
        <begin position="241"/>
        <end position="259"/>
    </location>
</feature>
<dbReference type="Pfam" id="PF00892">
    <property type="entry name" value="EamA"/>
    <property type="match status" value="2"/>
</dbReference>
<comment type="caution">
    <text evidence="10">The sequence shown here is derived from an EMBL/GenBank/DDBJ whole genome shotgun (WGS) entry which is preliminary data.</text>
</comment>
<evidence type="ECO:0000313" key="10">
    <source>
        <dbReference type="EMBL" id="MSS43465.1"/>
    </source>
</evidence>
<dbReference type="InterPro" id="IPR051258">
    <property type="entry name" value="Diverse_Substrate_Transporter"/>
</dbReference>
<dbReference type="PANTHER" id="PTHR42920">
    <property type="entry name" value="OS03G0707200 PROTEIN-RELATED"/>
    <property type="match status" value="1"/>
</dbReference>
<feature type="transmembrane region" description="Helical" evidence="7">
    <location>
        <begin position="179"/>
        <end position="199"/>
    </location>
</feature>
<keyword evidence="12" id="KW-1185">Reference proteome</keyword>
<evidence type="ECO:0000256" key="2">
    <source>
        <dbReference type="ARBA" id="ARBA00007362"/>
    </source>
</evidence>
<dbReference type="EMBL" id="JAKNID010000025">
    <property type="protein sequence ID" value="MCG4565282.1"/>
    <property type="molecule type" value="Genomic_DNA"/>
</dbReference>
<gene>
    <name evidence="10" type="ORF">FYJ27_06950</name>
    <name evidence="9" type="ORF">L0P62_07470</name>
</gene>
<evidence type="ECO:0000256" key="3">
    <source>
        <dbReference type="ARBA" id="ARBA00022475"/>
    </source>
</evidence>
<dbReference type="Proteomes" id="UP000462760">
    <property type="component" value="Unassembled WGS sequence"/>
</dbReference>
<feature type="transmembrane region" description="Helical" evidence="7">
    <location>
        <begin position="12"/>
        <end position="30"/>
    </location>
</feature>
<keyword evidence="6 7" id="KW-0472">Membrane</keyword>
<dbReference type="GO" id="GO:0005886">
    <property type="term" value="C:plasma membrane"/>
    <property type="evidence" value="ECO:0007669"/>
    <property type="project" value="UniProtKB-SubCell"/>
</dbReference>
<evidence type="ECO:0000256" key="4">
    <source>
        <dbReference type="ARBA" id="ARBA00022692"/>
    </source>
</evidence>
<sequence>MKTSTKKKSLYADLSLLLVAIIWGSGFIVIKNALDFIHPIYILVLRFSLSAVLMALVFWKRFKNTTKEDIKAGSIIGVFLFLAFLTQTIGLKYTTVSKQAFITASYVVMVPFLYWALTKKKPDIYGFIAAILCFIGVGLLSLEESLSISLGDGLTMICAVFFACHIIAIEYFTKEHDPIILTIIQFAAAAVFSLIVALVFKVDMGSMNNEIIFSMLYLAVVSTLIAFGIQNVAQKYTSSTHTAIILSMESVFGSLFSVLLLGEEFTLKLFFGCLIVLIAIITAETKWSFLRKDN</sequence>
<dbReference type="InterPro" id="IPR000620">
    <property type="entry name" value="EamA_dom"/>
</dbReference>
<feature type="transmembrane region" description="Helical" evidence="7">
    <location>
        <begin position="70"/>
        <end position="93"/>
    </location>
</feature>
<dbReference type="EMBL" id="VULR01000008">
    <property type="protein sequence ID" value="MSS43465.1"/>
    <property type="molecule type" value="Genomic_DNA"/>
</dbReference>
<feature type="domain" description="EamA" evidence="8">
    <location>
        <begin position="150"/>
        <end position="281"/>
    </location>
</feature>
<dbReference type="InterPro" id="IPR037185">
    <property type="entry name" value="EmrE-like"/>
</dbReference>
<evidence type="ECO:0000259" key="8">
    <source>
        <dbReference type="Pfam" id="PF00892"/>
    </source>
</evidence>
<proteinExistence type="inferred from homology"/>
<dbReference type="RefSeq" id="WP_154484149.1">
    <property type="nucleotide sequence ID" value="NZ_JAJBNW010000011.1"/>
</dbReference>
<dbReference type="OrthoDB" id="9804865at2"/>
<comment type="similarity">
    <text evidence="2">Belongs to the EamA transporter family.</text>
</comment>
<feature type="transmembrane region" description="Helical" evidence="7">
    <location>
        <begin position="154"/>
        <end position="172"/>
    </location>
</feature>
<dbReference type="AlphaFoldDB" id="A0A844FHS8"/>
<reference evidence="10 11" key="1">
    <citation type="submission" date="2019-08" db="EMBL/GenBank/DDBJ databases">
        <title>In-depth cultivation of the pig gut microbiome towards novel bacterial diversity and tailored functional studies.</title>
        <authorList>
            <person name="Wylensek D."/>
            <person name="Hitch T.C.A."/>
            <person name="Clavel T."/>
        </authorList>
    </citation>
    <scope>NUCLEOTIDE SEQUENCE [LARGE SCALE GENOMIC DNA]</scope>
    <source>
        <strain evidence="10 11">Med78-601-WT-4W-RMD-3</strain>
    </source>
</reference>
<evidence type="ECO:0000256" key="7">
    <source>
        <dbReference type="SAM" id="Phobius"/>
    </source>
</evidence>